<evidence type="ECO:0000313" key="1">
    <source>
        <dbReference type="EMBL" id="KAK5856286.1"/>
    </source>
</evidence>
<reference evidence="1 2" key="2">
    <citation type="journal article" date="2023" name="Mol. Biol. Evol.">
        <title>Genomics of Secondarily Temperate Adaptation in the Only Non-Antarctic Icefish.</title>
        <authorList>
            <person name="Rivera-Colon A.G."/>
            <person name="Rayamajhi N."/>
            <person name="Minhas B.F."/>
            <person name="Madrigal G."/>
            <person name="Bilyk K.T."/>
            <person name="Yoon V."/>
            <person name="Hune M."/>
            <person name="Gregory S."/>
            <person name="Cheng C.H.C."/>
            <person name="Catchen J.M."/>
        </authorList>
    </citation>
    <scope>NUCLEOTIDE SEQUENCE [LARGE SCALE GENOMIC DNA]</scope>
    <source>
        <strain evidence="1">JMC-PN-2008</strain>
    </source>
</reference>
<accession>A0AAN8ABA6</accession>
<sequence>MDKGKREMREGTECQQRKRGRGYFAVQPPSIWPPTQQTALSALKSLAVLCPMWQQLTGIPACRKLGH</sequence>
<protein>
    <submittedName>
        <fullName evidence="1">Uncharacterized protein</fullName>
    </submittedName>
</protein>
<name>A0AAN8ABA6_ELEMC</name>
<dbReference type="AlphaFoldDB" id="A0AAN8ABA6"/>
<proteinExistence type="predicted"/>
<evidence type="ECO:0000313" key="2">
    <source>
        <dbReference type="Proteomes" id="UP001346869"/>
    </source>
</evidence>
<organism evidence="1 2">
    <name type="scientific">Eleginops maclovinus</name>
    <name type="common">Patagonian blennie</name>
    <name type="synonym">Eleginus maclovinus</name>
    <dbReference type="NCBI Taxonomy" id="56733"/>
    <lineage>
        <taxon>Eukaryota</taxon>
        <taxon>Metazoa</taxon>
        <taxon>Chordata</taxon>
        <taxon>Craniata</taxon>
        <taxon>Vertebrata</taxon>
        <taxon>Euteleostomi</taxon>
        <taxon>Actinopterygii</taxon>
        <taxon>Neopterygii</taxon>
        <taxon>Teleostei</taxon>
        <taxon>Neoteleostei</taxon>
        <taxon>Acanthomorphata</taxon>
        <taxon>Eupercaria</taxon>
        <taxon>Perciformes</taxon>
        <taxon>Notothenioidei</taxon>
        <taxon>Eleginopidae</taxon>
        <taxon>Eleginops</taxon>
    </lineage>
</organism>
<comment type="caution">
    <text evidence="1">The sequence shown here is derived from an EMBL/GenBank/DDBJ whole genome shotgun (WGS) entry which is preliminary data.</text>
</comment>
<keyword evidence="2" id="KW-1185">Reference proteome</keyword>
<gene>
    <name evidence="1" type="ORF">PBY51_007894</name>
</gene>
<reference evidence="1 2" key="1">
    <citation type="journal article" date="2023" name="Genes (Basel)">
        <title>Chromosome-Level Genome Assembly and Circadian Gene Repertoire of the Patagonia Blennie Eleginops maclovinus-The Closest Ancestral Proxy of Antarctic Cryonotothenioids.</title>
        <authorList>
            <person name="Cheng C.C."/>
            <person name="Rivera-Colon A.G."/>
            <person name="Minhas B.F."/>
            <person name="Wilson L."/>
            <person name="Rayamajhi N."/>
            <person name="Vargas-Chacoff L."/>
            <person name="Catchen J.M."/>
        </authorList>
    </citation>
    <scope>NUCLEOTIDE SEQUENCE [LARGE SCALE GENOMIC DNA]</scope>
    <source>
        <strain evidence="1">JMC-PN-2008</strain>
    </source>
</reference>
<dbReference type="EMBL" id="JAUZQC010000017">
    <property type="protein sequence ID" value="KAK5856286.1"/>
    <property type="molecule type" value="Genomic_DNA"/>
</dbReference>
<dbReference type="Proteomes" id="UP001346869">
    <property type="component" value="Unassembled WGS sequence"/>
</dbReference>